<keyword evidence="6" id="KW-1185">Reference proteome</keyword>
<name>A0A1H4EPU3_9RHOB</name>
<gene>
    <name evidence="5" type="ORF">SAMN05444370_11526</name>
</gene>
<dbReference type="InterPro" id="IPR051470">
    <property type="entry name" value="Thiol:disulfide_interchange"/>
</dbReference>
<keyword evidence="1 3" id="KW-0479">Metal-binding</keyword>
<dbReference type="PANTHER" id="PTHR35272:SF3">
    <property type="entry name" value="THIOL:DISULFIDE INTERCHANGE PROTEIN DSBC"/>
    <property type="match status" value="1"/>
</dbReference>
<evidence type="ECO:0000313" key="6">
    <source>
        <dbReference type="Proteomes" id="UP000198703"/>
    </source>
</evidence>
<organism evidence="5 6">
    <name type="scientific">Rubrimonas cliftonensis</name>
    <dbReference type="NCBI Taxonomy" id="89524"/>
    <lineage>
        <taxon>Bacteria</taxon>
        <taxon>Pseudomonadati</taxon>
        <taxon>Pseudomonadota</taxon>
        <taxon>Alphaproteobacteria</taxon>
        <taxon>Rhodobacterales</taxon>
        <taxon>Paracoccaceae</taxon>
        <taxon>Rubrimonas</taxon>
    </lineage>
</organism>
<proteinExistence type="predicted"/>
<dbReference type="PROSITE" id="PS51007">
    <property type="entry name" value="CYTC"/>
    <property type="match status" value="1"/>
</dbReference>
<dbReference type="SUPFAM" id="SSF52833">
    <property type="entry name" value="Thioredoxin-like"/>
    <property type="match status" value="1"/>
</dbReference>
<accession>A0A1H4EPU3</accession>
<dbReference type="GO" id="GO:0046872">
    <property type="term" value="F:metal ion binding"/>
    <property type="evidence" value="ECO:0007669"/>
    <property type="project" value="UniProtKB-KW"/>
</dbReference>
<keyword evidence="3" id="KW-0349">Heme</keyword>
<dbReference type="PANTHER" id="PTHR35272">
    <property type="entry name" value="THIOL:DISULFIDE INTERCHANGE PROTEIN DSBC-RELATED"/>
    <property type="match status" value="1"/>
</dbReference>
<keyword evidence="2 3" id="KW-0408">Iron</keyword>
<dbReference type="GO" id="GO:0020037">
    <property type="term" value="F:heme binding"/>
    <property type="evidence" value="ECO:0007669"/>
    <property type="project" value="InterPro"/>
</dbReference>
<protein>
    <submittedName>
        <fullName evidence="5">Thiol:disulfide interchange protein DsbC</fullName>
    </submittedName>
</protein>
<dbReference type="OrthoDB" id="9780147at2"/>
<feature type="domain" description="Cytochrome c" evidence="4">
    <location>
        <begin position="134"/>
        <end position="261"/>
    </location>
</feature>
<dbReference type="RefSeq" id="WP_093255399.1">
    <property type="nucleotide sequence ID" value="NZ_FNQM01000015.1"/>
</dbReference>
<evidence type="ECO:0000256" key="3">
    <source>
        <dbReference type="PROSITE-ProRule" id="PRU00433"/>
    </source>
</evidence>
<dbReference type="AlphaFoldDB" id="A0A1H4EPU3"/>
<evidence type="ECO:0000259" key="4">
    <source>
        <dbReference type="PROSITE" id="PS51007"/>
    </source>
</evidence>
<dbReference type="Gene3D" id="3.40.30.10">
    <property type="entry name" value="Glutaredoxin"/>
    <property type="match status" value="1"/>
</dbReference>
<sequence>MTPRAQQNTTVAARNWVGPAPAALLVATLAASLVSLGLAAPPATAGGLAASPLLGGVEEMAVVPGGPWRAARVAGSDALYFVSGNGRWVVKGEAYDLWGGERLSDFEAMRASTRSIRLTGLGPIWNDLAPVSFGDGAEDVIVFSDPRCPTCEALIHRLRSFEDRYRIVVLQIPILGEASGRIVKTVHCAQDADAARAVVRDGAPAAKLAVRPDCDGEAILRRIATAQLIGLQGVPFMIHAPSGRFIEGEPDDLAAWLEAGR</sequence>
<dbReference type="GO" id="GO:0009055">
    <property type="term" value="F:electron transfer activity"/>
    <property type="evidence" value="ECO:0007669"/>
    <property type="project" value="InterPro"/>
</dbReference>
<dbReference type="InterPro" id="IPR036249">
    <property type="entry name" value="Thioredoxin-like_sf"/>
</dbReference>
<evidence type="ECO:0000256" key="1">
    <source>
        <dbReference type="ARBA" id="ARBA00022723"/>
    </source>
</evidence>
<evidence type="ECO:0000256" key="2">
    <source>
        <dbReference type="ARBA" id="ARBA00023004"/>
    </source>
</evidence>
<dbReference type="InterPro" id="IPR009056">
    <property type="entry name" value="Cyt_c-like_dom"/>
</dbReference>
<reference evidence="5 6" key="1">
    <citation type="submission" date="2016-10" db="EMBL/GenBank/DDBJ databases">
        <authorList>
            <person name="de Groot N.N."/>
        </authorList>
    </citation>
    <scope>NUCLEOTIDE SEQUENCE [LARGE SCALE GENOMIC DNA]</scope>
    <source>
        <strain evidence="5 6">DSM 15345</strain>
    </source>
</reference>
<dbReference type="EMBL" id="FNQM01000015">
    <property type="protein sequence ID" value="SEA86966.1"/>
    <property type="molecule type" value="Genomic_DNA"/>
</dbReference>
<dbReference type="STRING" id="89524.SAMN05444370_11526"/>
<evidence type="ECO:0000313" key="5">
    <source>
        <dbReference type="EMBL" id="SEA86966.1"/>
    </source>
</evidence>
<dbReference type="Proteomes" id="UP000198703">
    <property type="component" value="Unassembled WGS sequence"/>
</dbReference>